<dbReference type="Proteomes" id="UP001234202">
    <property type="component" value="Unassembled WGS sequence"/>
</dbReference>
<evidence type="ECO:0000313" key="2">
    <source>
        <dbReference type="Proteomes" id="UP001234202"/>
    </source>
</evidence>
<evidence type="ECO:0000313" key="1">
    <source>
        <dbReference type="EMBL" id="KAJ9122157.1"/>
    </source>
</evidence>
<sequence length="922" mass="101709">MSLLRLGQRTLSIPKALPRPPLLAASSQATFSTRSYLLNSINNTAGSSTTTNNHHSVSKTSKGSLNTITDSAVSPSSRTRWLPRSSTSWRRGRHAAAAAAPPGQEDTVYSSFSSDQTSMPMNHETSRKMDDETLRAMFDNPVATADVSRAFAPPRSEDLAPTGLFLHPRLQSPEYMQTLTSQTLQHGIHLVDRICSVLPPSQFQPIHPESPFASYLDSPRSAYEHAKALRMVPKLLDRLSDVLCLVIDMAELVRNVHPDERWIAESDRAYERLGSFMNGLNTHQGLYQALKLCRDSPHDPPLTTAEKQLIRTFMTDFEKSGIHLPPDSRQRFVELSDEIQLLGRKFLHDVAAAAAPSDGDGDAESTGPGMLAGLTGSSSGSKAMIEIPDADAVLNGMGKPFIEALPKGSRLGGSRLSRFVSPNSWAAQMIIRHAPNERARRIVYEGCNRYSQERVDVLESLLEKRGELAGVLDQESWAASVLSDKMAKTPENVMGFLTSLAKHHLPKARADVGLLAALKRMESSSNRETSGINAWDRDYFSERYMAVIAPGSRVHPIHPFFSAGTVIQGLSRLFTNLYGIRFVPCALRPGEAWDKDVRKVQVVDETEGLIGSIYFDLFSRPGKSPNAAHYTVRCSRRIDDDDLPGDRLPPDWDWRAGMTGVENYEGVQVKGKPGRYQLPLVVLTTDFARPSFEDGPSLLAWQEVETLFHEMGHAIHSMLGRTEYHNVSGTRCATDFVELPSILMESFVSSPAVLPLFARHFVTDTPLPLEHFQSHLALQSSLSALELNSQITMAMLDQMYHSPLARDPKGIDTTAIYHNLISKMGVIPPVQGTAWQTQFGHLVGYGATYYSYTFDRAIAGKVWSTLFANDPLSRDGGEKLRQDVLGWGGGKDPWEMVANVVDNESIASGDAKAMQTVGSWLQ</sequence>
<gene>
    <name evidence="1" type="ORF">QFC24_004385</name>
</gene>
<protein>
    <submittedName>
        <fullName evidence="1">Uncharacterized protein</fullName>
    </submittedName>
</protein>
<organism evidence="1 2">
    <name type="scientific">Naganishia onofrii</name>
    <dbReference type="NCBI Taxonomy" id="1851511"/>
    <lineage>
        <taxon>Eukaryota</taxon>
        <taxon>Fungi</taxon>
        <taxon>Dikarya</taxon>
        <taxon>Basidiomycota</taxon>
        <taxon>Agaricomycotina</taxon>
        <taxon>Tremellomycetes</taxon>
        <taxon>Filobasidiales</taxon>
        <taxon>Filobasidiaceae</taxon>
        <taxon>Naganishia</taxon>
    </lineage>
</organism>
<accession>A0ACC2XFW2</accession>
<dbReference type="EMBL" id="JASBWV010000015">
    <property type="protein sequence ID" value="KAJ9122157.1"/>
    <property type="molecule type" value="Genomic_DNA"/>
</dbReference>
<reference evidence="1" key="1">
    <citation type="submission" date="2023-04" db="EMBL/GenBank/DDBJ databases">
        <title>Draft Genome sequencing of Naganishia species isolated from polar environments using Oxford Nanopore Technology.</title>
        <authorList>
            <person name="Leo P."/>
            <person name="Venkateswaran K."/>
        </authorList>
    </citation>
    <scope>NUCLEOTIDE SEQUENCE</scope>
    <source>
        <strain evidence="1">DBVPG 5303</strain>
    </source>
</reference>
<name>A0ACC2XFW2_9TREE</name>
<proteinExistence type="predicted"/>
<keyword evidence="2" id="KW-1185">Reference proteome</keyword>
<comment type="caution">
    <text evidence="1">The sequence shown here is derived from an EMBL/GenBank/DDBJ whole genome shotgun (WGS) entry which is preliminary data.</text>
</comment>